<evidence type="ECO:0000256" key="2">
    <source>
        <dbReference type="ARBA" id="ARBA00022475"/>
    </source>
</evidence>
<dbReference type="GO" id="GO:0006935">
    <property type="term" value="P:chemotaxis"/>
    <property type="evidence" value="ECO:0007669"/>
    <property type="project" value="UniProtKB-ARBA"/>
</dbReference>
<dbReference type="PROSITE" id="PS50111">
    <property type="entry name" value="CHEMOTAXIS_TRANSDUC_2"/>
    <property type="match status" value="1"/>
</dbReference>
<dbReference type="SMART" id="SM01049">
    <property type="entry name" value="Cache_2"/>
    <property type="match status" value="1"/>
</dbReference>
<proteinExistence type="inferred from homology"/>
<evidence type="ECO:0000256" key="5">
    <source>
        <dbReference type="ARBA" id="ARBA00023136"/>
    </source>
</evidence>
<organism evidence="12 13">
    <name type="scientific">Parazoarcus communis SWub3 = DSM 12120</name>
    <dbReference type="NCBI Taxonomy" id="1121029"/>
    <lineage>
        <taxon>Bacteria</taxon>
        <taxon>Pseudomonadati</taxon>
        <taxon>Pseudomonadota</taxon>
        <taxon>Betaproteobacteria</taxon>
        <taxon>Rhodocyclales</taxon>
        <taxon>Zoogloeaceae</taxon>
        <taxon>Parazoarcus</taxon>
    </lineage>
</organism>
<reference evidence="12 13" key="1">
    <citation type="submission" date="2018-06" db="EMBL/GenBank/DDBJ databases">
        <title>Azoarcus communis strain SWub3 genome.</title>
        <authorList>
            <person name="Zorraquino Salvo V."/>
            <person name="Toubiana D."/>
            <person name="Blumwald E."/>
        </authorList>
    </citation>
    <scope>NUCLEOTIDE SEQUENCE [LARGE SCALE GENOMIC DNA]</scope>
    <source>
        <strain evidence="12 13">SWub3</strain>
    </source>
</reference>
<dbReference type="Pfam" id="PF17200">
    <property type="entry name" value="sCache_2"/>
    <property type="match status" value="1"/>
</dbReference>
<evidence type="ECO:0000313" key="12">
    <source>
        <dbReference type="EMBL" id="PZA17211.1"/>
    </source>
</evidence>
<dbReference type="GO" id="GO:0007165">
    <property type="term" value="P:signal transduction"/>
    <property type="evidence" value="ECO:0007669"/>
    <property type="project" value="UniProtKB-KW"/>
</dbReference>
<keyword evidence="2" id="KW-1003">Cell membrane</keyword>
<gene>
    <name evidence="12" type="ORF">DNK49_08245</name>
</gene>
<dbReference type="PANTHER" id="PTHR32089">
    <property type="entry name" value="METHYL-ACCEPTING CHEMOTAXIS PROTEIN MCPB"/>
    <property type="match status" value="1"/>
</dbReference>
<dbReference type="SMART" id="SM00283">
    <property type="entry name" value="MA"/>
    <property type="match status" value="1"/>
</dbReference>
<dbReference type="FunFam" id="1.10.287.950:FF:000001">
    <property type="entry name" value="Methyl-accepting chemotaxis sensory transducer"/>
    <property type="match status" value="1"/>
</dbReference>
<comment type="caution">
    <text evidence="12">The sequence shown here is derived from an EMBL/GenBank/DDBJ whole genome shotgun (WGS) entry which is preliminary data.</text>
</comment>
<dbReference type="PANTHER" id="PTHR32089:SF112">
    <property type="entry name" value="LYSOZYME-LIKE PROTEIN-RELATED"/>
    <property type="match status" value="1"/>
</dbReference>
<keyword evidence="6 8" id="KW-0807">Transducer</keyword>
<keyword evidence="4 10" id="KW-1133">Transmembrane helix</keyword>
<feature type="transmembrane region" description="Helical" evidence="10">
    <location>
        <begin position="196"/>
        <end position="214"/>
    </location>
</feature>
<dbReference type="SUPFAM" id="SSF58104">
    <property type="entry name" value="Methyl-accepting chemotaxis protein (MCP) signaling domain"/>
    <property type="match status" value="1"/>
</dbReference>
<evidence type="ECO:0000259" key="11">
    <source>
        <dbReference type="PROSITE" id="PS50111"/>
    </source>
</evidence>
<dbReference type="EMBL" id="QKOE01000004">
    <property type="protein sequence ID" value="PZA17211.1"/>
    <property type="molecule type" value="Genomic_DNA"/>
</dbReference>
<dbReference type="InterPro" id="IPR004089">
    <property type="entry name" value="MCPsignal_dom"/>
</dbReference>
<evidence type="ECO:0000256" key="9">
    <source>
        <dbReference type="SAM" id="MobiDB-lite"/>
    </source>
</evidence>
<dbReference type="Gene3D" id="3.30.450.20">
    <property type="entry name" value="PAS domain"/>
    <property type="match status" value="1"/>
</dbReference>
<evidence type="ECO:0000256" key="1">
    <source>
        <dbReference type="ARBA" id="ARBA00004651"/>
    </source>
</evidence>
<feature type="domain" description="Methyl-accepting transducer" evidence="11">
    <location>
        <begin position="273"/>
        <end position="509"/>
    </location>
</feature>
<evidence type="ECO:0000256" key="10">
    <source>
        <dbReference type="SAM" id="Phobius"/>
    </source>
</evidence>
<keyword evidence="5 10" id="KW-0472">Membrane</keyword>
<evidence type="ECO:0000256" key="7">
    <source>
        <dbReference type="ARBA" id="ARBA00029447"/>
    </source>
</evidence>
<evidence type="ECO:0000256" key="6">
    <source>
        <dbReference type="ARBA" id="ARBA00023224"/>
    </source>
</evidence>
<name>A0A323UYC2_9RHOO</name>
<dbReference type="Pfam" id="PF00015">
    <property type="entry name" value="MCPsignal"/>
    <property type="match status" value="1"/>
</dbReference>
<protein>
    <submittedName>
        <fullName evidence="12">Methyl-accepting chemotaxis protein</fullName>
    </submittedName>
</protein>
<evidence type="ECO:0000256" key="4">
    <source>
        <dbReference type="ARBA" id="ARBA00022989"/>
    </source>
</evidence>
<evidence type="ECO:0000256" key="8">
    <source>
        <dbReference type="PROSITE-ProRule" id="PRU00284"/>
    </source>
</evidence>
<feature type="compositionally biased region" description="Polar residues" evidence="9">
    <location>
        <begin position="345"/>
        <end position="358"/>
    </location>
</feature>
<dbReference type="AlphaFoldDB" id="A0A323UYC2"/>
<evidence type="ECO:0000313" key="13">
    <source>
        <dbReference type="Proteomes" id="UP000248259"/>
    </source>
</evidence>
<comment type="subcellular location">
    <subcellularLocation>
        <location evidence="1">Cell membrane</location>
        <topology evidence="1">Multi-pass membrane protein</topology>
    </subcellularLocation>
</comment>
<comment type="similarity">
    <text evidence="7">Belongs to the methyl-accepting chemotaxis (MCP) protein family.</text>
</comment>
<accession>A0A323UYC2</accession>
<dbReference type="RefSeq" id="WP_110523855.1">
    <property type="nucleotide sequence ID" value="NZ_QKOE01000004.1"/>
</dbReference>
<dbReference type="CDD" id="cd11386">
    <property type="entry name" value="MCP_signal"/>
    <property type="match status" value="1"/>
</dbReference>
<dbReference type="Proteomes" id="UP000248259">
    <property type="component" value="Unassembled WGS sequence"/>
</dbReference>
<sequence>MNQLKLRTKIALLVFAAFVGLVATSLIAAFAVKQDLMNGRKLQVESVVQSAYQMVAGLQAAAAKGEISEDEARRTALRALQLMRYGGTDGKAEYLYVWTSAGVSVMHPVRPEWAGRNMTEEIRDGAGRYTIKDIISVARASGSGFVDTSFPRPGQTVAVDKLQYIMTFQPWDWVIGTGVYVDDVANDFTRRLTQDLLIAGAIVLVIIGIGVFIARSVLRQIGGEPAEAMALMERAAAGDLTVDVRSAVSGSMLSGLGRMLAAIRDTIGQISAGSTKLMETAESISHASSEVATAAQRQADSTSAMAAAIEQMTVSINHISDGARETERDSSVAAEMAETGERRVSSASSEMHSIERSVSSAADQLRTLESRTNEISSIANVIKEIAAQTNLLALNAAIEAARAGEQGRGFAVVADEVRKLAERTSTATEEIGAMIGAIQSGTANAVGAMEGVLPQVAHGVELAQQAAQSLRDIKAGAATTLDRIRDVALATQEQSAASNAIAQQVEGIAQMVEETSVSMQNTAGSANTLEQVARDLGTLVARFRC</sequence>
<feature type="region of interest" description="Disordered" evidence="9">
    <location>
        <begin position="337"/>
        <end position="358"/>
    </location>
</feature>
<evidence type="ECO:0000256" key="3">
    <source>
        <dbReference type="ARBA" id="ARBA00022692"/>
    </source>
</evidence>
<dbReference type="InterPro" id="IPR033480">
    <property type="entry name" value="sCache_2"/>
</dbReference>
<dbReference type="GO" id="GO:0005886">
    <property type="term" value="C:plasma membrane"/>
    <property type="evidence" value="ECO:0007669"/>
    <property type="project" value="UniProtKB-SubCell"/>
</dbReference>
<keyword evidence="3 10" id="KW-0812">Transmembrane</keyword>
<keyword evidence="13" id="KW-1185">Reference proteome</keyword>
<dbReference type="Gene3D" id="1.10.287.950">
    <property type="entry name" value="Methyl-accepting chemotaxis protein"/>
    <property type="match status" value="1"/>
</dbReference>
<dbReference type="OrthoDB" id="8555762at2"/>